<proteinExistence type="inferred from homology"/>
<comment type="similarity">
    <text evidence="1">Belongs to the aegerolysin family.</text>
</comment>
<dbReference type="Gene3D" id="2.60.270.50">
    <property type="match status" value="1"/>
</dbReference>
<dbReference type="EMBL" id="GDQN01005095">
    <property type="protein sequence ID" value="JAT85959.1"/>
    <property type="molecule type" value="Transcribed_RNA"/>
</dbReference>
<evidence type="ECO:0000256" key="2">
    <source>
        <dbReference type="SAM" id="SignalP"/>
    </source>
</evidence>
<dbReference type="InterPro" id="IPR009413">
    <property type="entry name" value="Aegerolysin-typ"/>
</dbReference>
<evidence type="ECO:0000313" key="3">
    <source>
        <dbReference type="EMBL" id="JAT85959.1"/>
    </source>
</evidence>
<accession>A0A1E1WG57</accession>
<gene>
    <name evidence="3" type="ORF">g.2056</name>
</gene>
<keyword evidence="2" id="KW-0732">Signal</keyword>
<sequence length="152" mass="16733">DEQRTDMHGVLIFILAVASASAGTIVPEPRTESNFFCLTIKPQMDMEVTEARLDHGKWISDPPNVAEKGSPLGTKVAAKGNLLICSSGREDTHTGTVGGVTLKTSDGTKIKFWWENLWNESLKYGTQLVSTEYSVTPRVIGHQRVEYVIAKK</sequence>
<evidence type="ECO:0008006" key="4">
    <source>
        <dbReference type="Google" id="ProtNLM"/>
    </source>
</evidence>
<feature type="signal peptide" evidence="2">
    <location>
        <begin position="1"/>
        <end position="22"/>
    </location>
</feature>
<protein>
    <recommendedName>
        <fullName evidence="4">Reelin domain-containing protein</fullName>
    </recommendedName>
</protein>
<feature type="non-terminal residue" evidence="3">
    <location>
        <position position="1"/>
    </location>
</feature>
<organism evidence="3">
    <name type="scientific">Pectinophora gossypiella</name>
    <name type="common">Cotton pink bollworm</name>
    <name type="synonym">Depressaria gossypiella</name>
    <dbReference type="NCBI Taxonomy" id="13191"/>
    <lineage>
        <taxon>Eukaryota</taxon>
        <taxon>Metazoa</taxon>
        <taxon>Ecdysozoa</taxon>
        <taxon>Arthropoda</taxon>
        <taxon>Hexapoda</taxon>
        <taxon>Insecta</taxon>
        <taxon>Pterygota</taxon>
        <taxon>Neoptera</taxon>
        <taxon>Endopterygota</taxon>
        <taxon>Lepidoptera</taxon>
        <taxon>Glossata</taxon>
        <taxon>Ditrysia</taxon>
        <taxon>Gelechioidea</taxon>
        <taxon>Gelechiidae</taxon>
        <taxon>Apatetrinae</taxon>
        <taxon>Pectinophora</taxon>
    </lineage>
</organism>
<dbReference type="AlphaFoldDB" id="A0A1E1WG57"/>
<name>A0A1E1WG57_PECGO</name>
<feature type="chain" id="PRO_5009115336" description="Reelin domain-containing protein" evidence="2">
    <location>
        <begin position="23"/>
        <end position="152"/>
    </location>
</feature>
<evidence type="ECO:0000256" key="1">
    <source>
        <dbReference type="ARBA" id="ARBA00010795"/>
    </source>
</evidence>
<reference evidence="3" key="1">
    <citation type="submission" date="2015-09" db="EMBL/GenBank/DDBJ databases">
        <title>De novo assembly of Pectinophora gossypiella (Pink Bollworm) gut transcriptome.</title>
        <authorList>
            <person name="Tassone E.E."/>
        </authorList>
    </citation>
    <scope>NUCLEOTIDE SEQUENCE</scope>
</reference>
<dbReference type="Pfam" id="PF06355">
    <property type="entry name" value="Aegerolysin"/>
    <property type="match status" value="1"/>
</dbReference>
<dbReference type="GO" id="GO:0019836">
    <property type="term" value="P:symbiont-mediated hemolysis of host erythrocyte"/>
    <property type="evidence" value="ECO:0007669"/>
    <property type="project" value="InterPro"/>
</dbReference>